<keyword evidence="1" id="KW-0472">Membrane</keyword>
<keyword evidence="1" id="KW-0812">Transmembrane</keyword>
<proteinExistence type="predicted"/>
<protein>
    <submittedName>
        <fullName evidence="2">Uncharacterized protein</fullName>
    </submittedName>
</protein>
<dbReference type="EMBL" id="FN645506">
    <property type="protein sequence ID" value="CBI81539.1"/>
    <property type="molecule type" value="Genomic_DNA"/>
</dbReference>
<evidence type="ECO:0000256" key="1">
    <source>
        <dbReference type="SAM" id="Phobius"/>
    </source>
</evidence>
<accession>E6YXF1</accession>
<name>E6YXF1_BARSR</name>
<keyword evidence="1" id="KW-1133">Transmembrane helix</keyword>
<organism evidence="2">
    <name type="scientific">Bartonella schoenbuchensis (strain DSM 13525 / NCTC 13165 / R1)</name>
    <dbReference type="NCBI Taxonomy" id="687861"/>
    <lineage>
        <taxon>Bacteria</taxon>
        <taxon>Pseudomonadati</taxon>
        <taxon>Pseudomonadota</taxon>
        <taxon>Alphaproteobacteria</taxon>
        <taxon>Hyphomicrobiales</taxon>
        <taxon>Bartonellaceae</taxon>
        <taxon>Bartonella</taxon>
    </lineage>
</organism>
<dbReference type="AlphaFoldDB" id="E6YXF1"/>
<reference evidence="2" key="1">
    <citation type="journal article" date="2011" name="PLoS Genet.">
        <title>Parallel evolution of a type IV secretion system in radiating lineages of the host-restricted bacterial pathogen Bartonella.</title>
        <authorList>
            <person name="Engel P."/>
            <person name="Salzburger W."/>
            <person name="Liesch M."/>
            <person name="Chang C.C."/>
            <person name="Maruyama S."/>
            <person name="Lanz C."/>
            <person name="Calteau A."/>
            <person name="Lajus A."/>
            <person name="Medigue C."/>
            <person name="Schuster S.C."/>
            <person name="Dehio C."/>
        </authorList>
    </citation>
    <scope>NUCLEOTIDE SEQUENCE</scope>
    <source>
        <strain evidence="2">R1</strain>
    </source>
</reference>
<sequence length="107" mass="12325">MSKLMTTKRILLAIILVPLTIFLIAFTIANRQIVTLTLDPFRTNSENFTYQAPFFVWLFIFLALGILLSSAVHWLIQRQYRKALKKSKAELEKLKTSIAKNLNITTP</sequence>
<feature type="transmembrane region" description="Helical" evidence="1">
    <location>
        <begin position="55"/>
        <end position="76"/>
    </location>
</feature>
<evidence type="ECO:0000313" key="2">
    <source>
        <dbReference type="EMBL" id="CBI81539.1"/>
    </source>
</evidence>
<gene>
    <name evidence="2" type="ORF">B11C_10013</name>
</gene>